<organism evidence="4 5">
    <name type="scientific">Pauljensenia hongkongensis</name>
    <dbReference type="NCBI Taxonomy" id="178339"/>
    <lineage>
        <taxon>Bacteria</taxon>
        <taxon>Bacillati</taxon>
        <taxon>Actinomycetota</taxon>
        <taxon>Actinomycetes</taxon>
        <taxon>Actinomycetales</taxon>
        <taxon>Actinomycetaceae</taxon>
        <taxon>Pauljensenia</taxon>
    </lineage>
</organism>
<dbReference type="Pfam" id="PF08240">
    <property type="entry name" value="ADH_N"/>
    <property type="match status" value="1"/>
</dbReference>
<dbReference type="RefSeq" id="WP_034255303.1">
    <property type="nucleotide sequence ID" value="NZ_CP017298.1"/>
</dbReference>
<protein>
    <submittedName>
        <fullName evidence="4">NADPH:quinone reductase</fullName>
    </submittedName>
</protein>
<dbReference type="Gene3D" id="3.90.180.10">
    <property type="entry name" value="Medium-chain alcohol dehydrogenases, catalytic domain"/>
    <property type="match status" value="1"/>
</dbReference>
<reference evidence="4 5" key="1">
    <citation type="submission" date="2016-09" db="EMBL/GenBank/DDBJ databases">
        <title>Complete genome sequence of Actinomyces hongkongensis HKU8.</title>
        <authorList>
            <person name="Gao Y.-X."/>
            <person name="Zhou Y.-Y."/>
            <person name="Xie Y."/>
            <person name="Wang M."/>
            <person name="Wang S.-J."/>
            <person name="Shen S.-G."/>
        </authorList>
    </citation>
    <scope>NUCLEOTIDE SEQUENCE [LARGE SCALE GENOMIC DNA]</scope>
    <source>
        <strain evidence="4 5">HKU8</strain>
    </source>
</reference>
<dbReference type="InterPro" id="IPR036291">
    <property type="entry name" value="NAD(P)-bd_dom_sf"/>
</dbReference>
<evidence type="ECO:0000313" key="5">
    <source>
        <dbReference type="Proteomes" id="UP000095214"/>
    </source>
</evidence>
<sequence>MSTMRAVRFDEYGGTPVLEVREVPSPPPQPGQVRVKVAYAGINPGEAVIREGLMKEYFPARFPGEGQGSDFSGVVVEAGPGVTGVHVGQGVIGMSDERSAQAEFVTIDQDRVVPLPDGVDPAVGACLYVAGTTAWALAEAIQPRQGEVIAVSAAAGGVGFLLSQLLRRAGARVVGIASDASAQALEGIGATQVAYGDGLPERLRAAAPGGLSAFADCFGGGYVEAAIDCGVPTERIKTIIDIAAARRFGVQMVVMAGVADPGRVVGELADLVAAGELRVPIRARYPLDQVRAAYEDLATRHGVGKIVLSVGGESAGAVPTA</sequence>
<dbReference type="EMBL" id="CP017298">
    <property type="protein sequence ID" value="AOS47438.1"/>
    <property type="molecule type" value="Genomic_DNA"/>
</dbReference>
<dbReference type="PANTHER" id="PTHR48106">
    <property type="entry name" value="QUINONE OXIDOREDUCTASE PIG3-RELATED"/>
    <property type="match status" value="1"/>
</dbReference>
<dbReference type="SUPFAM" id="SSF51735">
    <property type="entry name" value="NAD(P)-binding Rossmann-fold domains"/>
    <property type="match status" value="1"/>
</dbReference>
<dbReference type="InterPro" id="IPR020843">
    <property type="entry name" value="ER"/>
</dbReference>
<dbReference type="SUPFAM" id="SSF50129">
    <property type="entry name" value="GroES-like"/>
    <property type="match status" value="1"/>
</dbReference>
<keyword evidence="5" id="KW-1185">Reference proteome</keyword>
<proteinExistence type="predicted"/>
<evidence type="ECO:0000313" key="4">
    <source>
        <dbReference type="EMBL" id="AOS47438.1"/>
    </source>
</evidence>
<dbReference type="InterPro" id="IPR013154">
    <property type="entry name" value="ADH-like_N"/>
</dbReference>
<keyword evidence="2" id="KW-0560">Oxidoreductase</keyword>
<dbReference type="SMART" id="SM00829">
    <property type="entry name" value="PKS_ER"/>
    <property type="match status" value="1"/>
</dbReference>
<accession>A0A1D8B2Q1</accession>
<dbReference type="OrthoDB" id="9801186at2"/>
<evidence type="ECO:0000256" key="2">
    <source>
        <dbReference type="ARBA" id="ARBA00023002"/>
    </source>
</evidence>
<dbReference type="GO" id="GO:0016651">
    <property type="term" value="F:oxidoreductase activity, acting on NAD(P)H"/>
    <property type="evidence" value="ECO:0007669"/>
    <property type="project" value="TreeGrafter"/>
</dbReference>
<dbReference type="STRING" id="178339.BH719_05890"/>
<gene>
    <name evidence="4" type="ORF">BH719_05890</name>
</gene>
<dbReference type="Proteomes" id="UP000095214">
    <property type="component" value="Chromosome"/>
</dbReference>
<dbReference type="Gene3D" id="3.40.50.720">
    <property type="entry name" value="NAD(P)-binding Rossmann-like Domain"/>
    <property type="match status" value="1"/>
</dbReference>
<dbReference type="GO" id="GO:0070402">
    <property type="term" value="F:NADPH binding"/>
    <property type="evidence" value="ECO:0007669"/>
    <property type="project" value="TreeGrafter"/>
</dbReference>
<keyword evidence="1" id="KW-0521">NADP</keyword>
<name>A0A1D8B2Q1_9ACTO</name>
<dbReference type="KEGG" id="phon:BH719_05890"/>
<dbReference type="AlphaFoldDB" id="A0A1D8B2Q1"/>
<dbReference type="InterPro" id="IPR011032">
    <property type="entry name" value="GroES-like_sf"/>
</dbReference>
<feature type="domain" description="Enoyl reductase (ER)" evidence="3">
    <location>
        <begin position="13"/>
        <end position="308"/>
    </location>
</feature>
<dbReference type="CDD" id="cd05289">
    <property type="entry name" value="MDR_like_2"/>
    <property type="match status" value="1"/>
</dbReference>
<dbReference type="Pfam" id="PF13602">
    <property type="entry name" value="ADH_zinc_N_2"/>
    <property type="match status" value="1"/>
</dbReference>
<evidence type="ECO:0000259" key="3">
    <source>
        <dbReference type="SMART" id="SM00829"/>
    </source>
</evidence>
<evidence type="ECO:0000256" key="1">
    <source>
        <dbReference type="ARBA" id="ARBA00022857"/>
    </source>
</evidence>